<sequence>MIGRAAPCLVHGCTIRNNSSGSIYVRILYEPITTHDDNVHERRVEFQLGKRSETKVDEEGFNMGSYQVRETIRTVEVTRANGQVDKLNAPFDNVNGIELDWLFVVEERTIKSGRLG</sequence>
<gene>
    <name evidence="1" type="ORF">EDS130_LOCUS14306</name>
    <name evidence="2" type="ORF">XAT740_LOCUS43826</name>
</gene>
<name>A0A815XWL4_ADIRI</name>
<dbReference type="OrthoDB" id="9978594at2759"/>
<proteinExistence type="predicted"/>
<organism evidence="2 3">
    <name type="scientific">Adineta ricciae</name>
    <name type="common">Rotifer</name>
    <dbReference type="NCBI Taxonomy" id="249248"/>
    <lineage>
        <taxon>Eukaryota</taxon>
        <taxon>Metazoa</taxon>
        <taxon>Spiralia</taxon>
        <taxon>Gnathifera</taxon>
        <taxon>Rotifera</taxon>
        <taxon>Eurotatoria</taxon>
        <taxon>Bdelloidea</taxon>
        <taxon>Adinetida</taxon>
        <taxon>Adinetidae</taxon>
        <taxon>Adineta</taxon>
    </lineage>
</organism>
<evidence type="ECO:0000313" key="3">
    <source>
        <dbReference type="Proteomes" id="UP000663828"/>
    </source>
</evidence>
<evidence type="ECO:0000313" key="1">
    <source>
        <dbReference type="EMBL" id="CAF0989395.1"/>
    </source>
</evidence>
<dbReference type="EMBL" id="CAJNOR010005464">
    <property type="protein sequence ID" value="CAF1563504.1"/>
    <property type="molecule type" value="Genomic_DNA"/>
</dbReference>
<evidence type="ECO:0000313" key="2">
    <source>
        <dbReference type="EMBL" id="CAF1563504.1"/>
    </source>
</evidence>
<reference evidence="2" key="1">
    <citation type="submission" date="2021-02" db="EMBL/GenBank/DDBJ databases">
        <authorList>
            <person name="Nowell W R."/>
        </authorList>
    </citation>
    <scope>NUCLEOTIDE SEQUENCE</scope>
</reference>
<dbReference type="Proteomes" id="UP000663852">
    <property type="component" value="Unassembled WGS sequence"/>
</dbReference>
<dbReference type="Proteomes" id="UP000663828">
    <property type="component" value="Unassembled WGS sequence"/>
</dbReference>
<dbReference type="EMBL" id="CAJNOJ010000058">
    <property type="protein sequence ID" value="CAF0989395.1"/>
    <property type="molecule type" value="Genomic_DNA"/>
</dbReference>
<dbReference type="AlphaFoldDB" id="A0A815XWL4"/>
<protein>
    <submittedName>
        <fullName evidence="2">Uncharacterized protein</fullName>
    </submittedName>
</protein>
<accession>A0A815XWL4</accession>
<keyword evidence="3" id="KW-1185">Reference proteome</keyword>
<comment type="caution">
    <text evidence="2">The sequence shown here is derived from an EMBL/GenBank/DDBJ whole genome shotgun (WGS) entry which is preliminary data.</text>
</comment>